<evidence type="ECO:0000256" key="3">
    <source>
        <dbReference type="ARBA" id="ARBA00022692"/>
    </source>
</evidence>
<keyword evidence="9" id="KW-1185">Reference proteome</keyword>
<dbReference type="Proteomes" id="UP000737018">
    <property type="component" value="Unassembled WGS sequence"/>
</dbReference>
<evidence type="ECO:0000256" key="1">
    <source>
        <dbReference type="ARBA" id="ARBA00004141"/>
    </source>
</evidence>
<dbReference type="GO" id="GO:0016020">
    <property type="term" value="C:membrane"/>
    <property type="evidence" value="ECO:0007669"/>
    <property type="project" value="UniProtKB-SubCell"/>
</dbReference>
<dbReference type="InterPro" id="IPR007603">
    <property type="entry name" value="Choline_transptr-like"/>
</dbReference>
<keyword evidence="4 7" id="KW-1133">Transmembrane helix</keyword>
<evidence type="ECO:0000256" key="4">
    <source>
        <dbReference type="ARBA" id="ARBA00022989"/>
    </source>
</evidence>
<dbReference type="EMBL" id="JRKL02001648">
    <property type="protein sequence ID" value="KAF3962828.1"/>
    <property type="molecule type" value="Genomic_DNA"/>
</dbReference>
<dbReference type="PANTHER" id="PTHR12385:SF93">
    <property type="entry name" value="CHOLINE TRANSPORTER-LIKE PROTEIN"/>
    <property type="match status" value="1"/>
</dbReference>
<evidence type="ECO:0000256" key="6">
    <source>
        <dbReference type="SAM" id="MobiDB-lite"/>
    </source>
</evidence>
<dbReference type="OrthoDB" id="44736at2759"/>
<feature type="transmembrane region" description="Helical" evidence="7">
    <location>
        <begin position="54"/>
        <end position="75"/>
    </location>
</feature>
<evidence type="ECO:0000256" key="7">
    <source>
        <dbReference type="SAM" id="Phobius"/>
    </source>
</evidence>
<feature type="region of interest" description="Disordered" evidence="6">
    <location>
        <begin position="1"/>
        <end position="37"/>
    </location>
</feature>
<keyword evidence="5 7" id="KW-0472">Membrane</keyword>
<evidence type="ECO:0000313" key="8">
    <source>
        <dbReference type="EMBL" id="KAF3962828.1"/>
    </source>
</evidence>
<comment type="similarity">
    <text evidence="2">Belongs to the CTL (choline transporter-like) family.</text>
</comment>
<sequence length="195" mass="21591">MSPPPTNHLNLPLSPRPANHLNPPLSPTPAHSISAASPQPSLTTLNSRAYTDRISLFLFLLHMVVAVGLVCFLIFKGIQGLIQASESIKTKEKRVLQFYLPQVEAAYFLSITLALACKKAVRKWHLFMVHFILWSSFVMSLSARILLICFQKPATEGIGVCFIAFAIGNGLYACWVTTCIKFCCKILMKALEPSI</sequence>
<name>A0A8J4RGU5_9ROSI</name>
<keyword evidence="3 7" id="KW-0812">Transmembrane</keyword>
<accession>A0A8J4RGU5</accession>
<evidence type="ECO:0000313" key="9">
    <source>
        <dbReference type="Proteomes" id="UP000737018"/>
    </source>
</evidence>
<organism evidence="8 9">
    <name type="scientific">Castanea mollissima</name>
    <name type="common">Chinese chestnut</name>
    <dbReference type="NCBI Taxonomy" id="60419"/>
    <lineage>
        <taxon>Eukaryota</taxon>
        <taxon>Viridiplantae</taxon>
        <taxon>Streptophyta</taxon>
        <taxon>Embryophyta</taxon>
        <taxon>Tracheophyta</taxon>
        <taxon>Spermatophyta</taxon>
        <taxon>Magnoliopsida</taxon>
        <taxon>eudicotyledons</taxon>
        <taxon>Gunneridae</taxon>
        <taxon>Pentapetalae</taxon>
        <taxon>rosids</taxon>
        <taxon>fabids</taxon>
        <taxon>Fagales</taxon>
        <taxon>Fagaceae</taxon>
        <taxon>Castanea</taxon>
    </lineage>
</organism>
<reference evidence="8" key="1">
    <citation type="submission" date="2020-03" db="EMBL/GenBank/DDBJ databases">
        <title>Castanea mollissima Vanexum genome sequencing.</title>
        <authorList>
            <person name="Staton M."/>
        </authorList>
    </citation>
    <scope>NUCLEOTIDE SEQUENCE</scope>
    <source>
        <tissue evidence="8">Leaf</tissue>
    </source>
</reference>
<feature type="transmembrane region" description="Helical" evidence="7">
    <location>
        <begin position="128"/>
        <end position="150"/>
    </location>
</feature>
<protein>
    <submittedName>
        <fullName evidence="8">Uncharacterized protein</fullName>
    </submittedName>
</protein>
<feature type="transmembrane region" description="Helical" evidence="7">
    <location>
        <begin position="157"/>
        <end position="178"/>
    </location>
</feature>
<dbReference type="GO" id="GO:0022857">
    <property type="term" value="F:transmembrane transporter activity"/>
    <property type="evidence" value="ECO:0007669"/>
    <property type="project" value="InterPro"/>
</dbReference>
<comment type="subcellular location">
    <subcellularLocation>
        <location evidence="1">Membrane</location>
        <topology evidence="1">Multi-pass membrane protein</topology>
    </subcellularLocation>
</comment>
<evidence type="ECO:0000256" key="5">
    <source>
        <dbReference type="ARBA" id="ARBA00023136"/>
    </source>
</evidence>
<evidence type="ECO:0000256" key="2">
    <source>
        <dbReference type="ARBA" id="ARBA00007168"/>
    </source>
</evidence>
<dbReference type="AlphaFoldDB" id="A0A8J4RGU5"/>
<comment type="caution">
    <text evidence="8">The sequence shown here is derived from an EMBL/GenBank/DDBJ whole genome shotgun (WGS) entry which is preliminary data.</text>
</comment>
<dbReference type="PANTHER" id="PTHR12385">
    <property type="entry name" value="CHOLINE TRANSPORTER-LIKE (SLC FAMILY 44)"/>
    <property type="match status" value="1"/>
</dbReference>
<proteinExistence type="inferred from homology"/>
<gene>
    <name evidence="8" type="ORF">CMV_012712</name>
</gene>